<organism evidence="1 2">
    <name type="scientific">Mytilus edulis</name>
    <name type="common">Blue mussel</name>
    <dbReference type="NCBI Taxonomy" id="6550"/>
    <lineage>
        <taxon>Eukaryota</taxon>
        <taxon>Metazoa</taxon>
        <taxon>Spiralia</taxon>
        <taxon>Lophotrochozoa</taxon>
        <taxon>Mollusca</taxon>
        <taxon>Bivalvia</taxon>
        <taxon>Autobranchia</taxon>
        <taxon>Pteriomorphia</taxon>
        <taxon>Mytilida</taxon>
        <taxon>Mytiloidea</taxon>
        <taxon>Mytilidae</taxon>
        <taxon>Mytilinae</taxon>
        <taxon>Mytilus</taxon>
    </lineage>
</organism>
<dbReference type="AlphaFoldDB" id="A0A8S3TSB9"/>
<protein>
    <submittedName>
        <fullName evidence="1">Uncharacterized protein</fullName>
    </submittedName>
</protein>
<gene>
    <name evidence="1" type="ORF">MEDL_49206</name>
</gene>
<comment type="caution">
    <text evidence="1">The sequence shown here is derived from an EMBL/GenBank/DDBJ whole genome shotgun (WGS) entry which is preliminary data.</text>
</comment>
<accession>A0A8S3TSB9</accession>
<sequence length="847" mass="96638">MLNGIKKCRLKFNTTELKRAQKRQHRYISDDGQASLLQEARKSTRLSLPCKIGLKDYVCFFCDSIEEDEMLREAATYGIDNRVRECAQKLQDTALLAKLSAGDLVAQEAKYHVKCLIYLYRKASRVANDDESEGGTQSRISHGIALAELVSFIEESRSEDNVAPVFKMSDLSKMYGNRLEKMGAEQEGRVHSTRLKNRLLTYVPDIEAYKQGRENLLAFKDDIGPALRRACEEDFDSNYMQIYKAVKIVRSDMMATSSEFNGTFAADCQEKSVPRSLLTLVNMLLYGPDITTDSFSQETLSIAQMLIFNSHKRIQKSNRHAKSRETPSQMYLGIVIHCQTRKRGLIDKLYKLGLSVSYDRILSVSASLTNTLCKQYQEDGYVCPPSLRLGLFTTAAVDNIDHNPSSTTAKDSFHGTGISLFQHVTTQMNGQQRLDFQLTSIQGGRVTESLPDSYAVVKPAVLKTNVPVIPVTDSTCKGCTGDLHEAVQNEYRWLETVSNSKEYDIEERTLVSWGAYHAEHEPIKDFEPCVSALLPLFEEEAKSVAMIKHSFDVIKTSVEALNPEEDEHHHENKTSVQKSFLKDIWSMVEVMNELGNPFMEDSQDLLVLDTKDIAPTSVVDTIRKIEKIDNNIHSSFLGKKIVAMMKKLSDCTKSVVKKIFDRSISVAILQIIEENLERFITIVKDIPDIKEKGIKRAIELRFAELNAYNECLRNFKQFIDICQRCDANTTVLEEQTKTFQELDKVSLKDICDDKVDVPKEIKNELPEIIRCSSGIIFIRIWDRLAADFRKTENRALEIDEIMEHVWKPAYKEWKDLHQQLKKGEILFRKFDAICGRMDPDFEKEFHS</sequence>
<evidence type="ECO:0000313" key="2">
    <source>
        <dbReference type="Proteomes" id="UP000683360"/>
    </source>
</evidence>
<keyword evidence="2" id="KW-1185">Reference proteome</keyword>
<dbReference type="Proteomes" id="UP000683360">
    <property type="component" value="Unassembled WGS sequence"/>
</dbReference>
<reference evidence="1" key="1">
    <citation type="submission" date="2021-03" db="EMBL/GenBank/DDBJ databases">
        <authorList>
            <person name="Bekaert M."/>
        </authorList>
    </citation>
    <scope>NUCLEOTIDE SEQUENCE</scope>
</reference>
<evidence type="ECO:0000313" key="1">
    <source>
        <dbReference type="EMBL" id="CAG2236703.1"/>
    </source>
</evidence>
<dbReference type="PANTHER" id="PTHR47018:SF1">
    <property type="entry name" value="TESMIN_TSO1-LIKE CXC DOMAIN-CONTAINING PROTEIN"/>
    <property type="match status" value="1"/>
</dbReference>
<name>A0A8S3TSB9_MYTED</name>
<dbReference type="EMBL" id="CAJPWZ010002366">
    <property type="protein sequence ID" value="CAG2236703.1"/>
    <property type="molecule type" value="Genomic_DNA"/>
</dbReference>
<dbReference type="PANTHER" id="PTHR47018">
    <property type="entry name" value="CXC DOMAIN-CONTAINING PROTEIN-RELATED"/>
    <property type="match status" value="1"/>
</dbReference>
<proteinExistence type="predicted"/>
<dbReference type="OrthoDB" id="5989453at2759"/>